<feature type="transmembrane region" description="Helical" evidence="1">
    <location>
        <begin position="15"/>
        <end position="37"/>
    </location>
</feature>
<keyword evidence="1" id="KW-0812">Transmembrane</keyword>
<name>A0A378VUQ5_NEIGO</name>
<reference evidence="2" key="1">
    <citation type="submission" date="2018-06" db="EMBL/GenBank/DDBJ databases">
        <authorList>
            <consortium name="Pathogen Informatics"/>
            <person name="Doyle S."/>
        </authorList>
    </citation>
    <scope>NUCLEOTIDE SEQUENCE [LARGE SCALE GENOMIC DNA]</scope>
    <source>
        <strain evidence="2">NCTC11421</strain>
    </source>
</reference>
<accession>A0A378VUQ5</accession>
<evidence type="ECO:0000256" key="1">
    <source>
        <dbReference type="SAM" id="Phobius"/>
    </source>
</evidence>
<organism evidence="2">
    <name type="scientific">Neisseria gonorrhoeae</name>
    <dbReference type="NCBI Taxonomy" id="485"/>
    <lineage>
        <taxon>Bacteria</taxon>
        <taxon>Pseudomonadati</taxon>
        <taxon>Pseudomonadota</taxon>
        <taxon>Betaproteobacteria</taxon>
        <taxon>Neisseriales</taxon>
        <taxon>Neisseriaceae</taxon>
        <taxon>Neisseria</taxon>
    </lineage>
</organism>
<gene>
    <name evidence="2" type="ORF">NCTC11421_00846</name>
</gene>
<keyword evidence="1" id="KW-1133">Transmembrane helix</keyword>
<dbReference type="EMBL" id="UGRI01000001">
    <property type="protein sequence ID" value="SUA20747.1"/>
    <property type="molecule type" value="Genomic_DNA"/>
</dbReference>
<evidence type="ECO:0000313" key="2">
    <source>
        <dbReference type="EMBL" id="SUA20747.1"/>
    </source>
</evidence>
<protein>
    <submittedName>
        <fullName evidence="2">Phosphatidylserine decarboxylase</fullName>
    </submittedName>
</protein>
<sequence length="64" mass="7279">MNRLYPHPIIAREGWPIIGGGLALSLLVSMCCGWWSLPFGCLPYLHCSFSATLRVKFRKILKRC</sequence>
<proteinExistence type="predicted"/>
<keyword evidence="1" id="KW-0472">Membrane</keyword>
<dbReference type="AlphaFoldDB" id="A0A378VUQ5"/>